<dbReference type="EMBL" id="CAJGYO010000008">
    <property type="protein sequence ID" value="CAD6249165.1"/>
    <property type="molecule type" value="Genomic_DNA"/>
</dbReference>
<comment type="caution">
    <text evidence="2">The sequence shown here is derived from an EMBL/GenBank/DDBJ whole genome shotgun (WGS) entry which is preliminary data.</text>
</comment>
<dbReference type="PANTHER" id="PTHR33325:SF11">
    <property type="entry name" value="COLD SHOCK DOMAIN-CONTAINING PROTEIN 4-LIKE"/>
    <property type="match status" value="1"/>
</dbReference>
<accession>A0A811PN92</accession>
<sequence length="243" mass="27054">MASINKTEFEVLELNGKNYQTWAVDCEFHLQAMQLTPTIARPAAGVPAPPPHDKAKACIFLRHHIHPDLKMEYLEVKDPLLRFCDQVIIELEMIEKTLETFHPTNMVLQQQYRNNKYMKYCDFMNVLLAAEAQNELLMKNFHMRPAGTQAHPEAHASFCNGNGKGSFRNKGQKFHGHKGQKGGKFKNRGQKSNGNGKGQKFNGNGKGKSLKGSKDEASGGKHSNEGAMDPTSIGLVLALPTHT</sequence>
<dbReference type="AlphaFoldDB" id="A0A811PN92"/>
<proteinExistence type="predicted"/>
<feature type="region of interest" description="Disordered" evidence="1">
    <location>
        <begin position="148"/>
        <end position="243"/>
    </location>
</feature>
<name>A0A811PN92_9POAL</name>
<dbReference type="OrthoDB" id="659512at2759"/>
<dbReference type="PANTHER" id="PTHR33325">
    <property type="entry name" value="ZINC FINGER, CCHC-TYPE-RELATED"/>
    <property type="match status" value="1"/>
</dbReference>
<evidence type="ECO:0000313" key="3">
    <source>
        <dbReference type="Proteomes" id="UP000604825"/>
    </source>
</evidence>
<dbReference type="Proteomes" id="UP000604825">
    <property type="component" value="Unassembled WGS sequence"/>
</dbReference>
<reference evidence="2" key="1">
    <citation type="submission" date="2020-10" db="EMBL/GenBank/DDBJ databases">
        <authorList>
            <person name="Han B."/>
            <person name="Lu T."/>
            <person name="Zhao Q."/>
            <person name="Huang X."/>
            <person name="Zhao Y."/>
        </authorList>
    </citation>
    <scope>NUCLEOTIDE SEQUENCE</scope>
</reference>
<feature type="compositionally biased region" description="Basic and acidic residues" evidence="1">
    <location>
        <begin position="212"/>
        <end position="224"/>
    </location>
</feature>
<evidence type="ECO:0000313" key="2">
    <source>
        <dbReference type="EMBL" id="CAD6249165.1"/>
    </source>
</evidence>
<protein>
    <submittedName>
        <fullName evidence="2">Uncharacterized protein</fullName>
    </submittedName>
</protein>
<gene>
    <name evidence="2" type="ORF">NCGR_LOCUS33008</name>
</gene>
<organism evidence="2 3">
    <name type="scientific">Miscanthus lutarioriparius</name>
    <dbReference type="NCBI Taxonomy" id="422564"/>
    <lineage>
        <taxon>Eukaryota</taxon>
        <taxon>Viridiplantae</taxon>
        <taxon>Streptophyta</taxon>
        <taxon>Embryophyta</taxon>
        <taxon>Tracheophyta</taxon>
        <taxon>Spermatophyta</taxon>
        <taxon>Magnoliopsida</taxon>
        <taxon>Liliopsida</taxon>
        <taxon>Poales</taxon>
        <taxon>Poaceae</taxon>
        <taxon>PACMAD clade</taxon>
        <taxon>Panicoideae</taxon>
        <taxon>Andropogonodae</taxon>
        <taxon>Andropogoneae</taxon>
        <taxon>Saccharinae</taxon>
        <taxon>Miscanthus</taxon>
    </lineage>
</organism>
<keyword evidence="3" id="KW-1185">Reference proteome</keyword>
<evidence type="ECO:0000256" key="1">
    <source>
        <dbReference type="SAM" id="MobiDB-lite"/>
    </source>
</evidence>
<feature type="compositionally biased region" description="Low complexity" evidence="1">
    <location>
        <begin position="190"/>
        <end position="203"/>
    </location>
</feature>
<feature type="compositionally biased region" description="Basic residues" evidence="1">
    <location>
        <begin position="170"/>
        <end position="189"/>
    </location>
</feature>